<sequence length="389" mass="44534">MLSLKEFLQNIKADKALKYLEKNPDTLNIKDTDLLTNQITHLINILKSDRVIKKLVYNLSFMNEQNIVPLAGFLKDQACPVVSVGFVNHNLLRFGQKELNIISKEVSEIFKINIFFKEIILCDIHLGDDKLSTLIDGFNKNLSLESLKIICVNIKLATKEIIDKFNNYISNSNLKELNISRNPIASENIVKILKVIKEKSTISILDIGGMFLNNSSIDAICSSFGTRISEFIFSLNPITDASKEKLLVSVKNNKTLINCKIWGYREGSLSVDEKDILQEKINQITNKNKKILEEVIQFLKDFYETPEILHKSTIHNHLKLYKKLNLDYLKVKLEELNTVNIEPIIQNAEKYTNEYFFDMVGVAKQTDFGNLPKELIGHIASYLEFSDIL</sequence>
<dbReference type="RefSeq" id="WP_052691005.1">
    <property type="nucleotide sequence ID" value="NZ_LAOI01000001.1"/>
</dbReference>
<organism evidence="1 2">
    <name type="scientific">Rickettsia bellii str. RML An4</name>
    <dbReference type="NCBI Taxonomy" id="1359193"/>
    <lineage>
        <taxon>Bacteria</taxon>
        <taxon>Pseudomonadati</taxon>
        <taxon>Pseudomonadota</taxon>
        <taxon>Alphaproteobacteria</taxon>
        <taxon>Rickettsiales</taxon>
        <taxon>Rickettsiaceae</taxon>
        <taxon>Rickettsieae</taxon>
        <taxon>Rickettsia</taxon>
        <taxon>belli group</taxon>
    </lineage>
</organism>
<dbReference type="EMBL" id="LAOI01000001">
    <property type="protein sequence ID" value="KJV89765.1"/>
    <property type="molecule type" value="Genomic_DNA"/>
</dbReference>
<dbReference type="AlphaFoldDB" id="A0A0F3QB07"/>
<protein>
    <recommendedName>
        <fullName evidence="3">Leucine Rich repeat family protein</fullName>
    </recommendedName>
</protein>
<dbReference type="InterPro" id="IPR032675">
    <property type="entry name" value="LRR_dom_sf"/>
</dbReference>
<gene>
    <name evidence="1" type="ORF">RBEAN4_0750</name>
</gene>
<dbReference type="SUPFAM" id="SSF52047">
    <property type="entry name" value="RNI-like"/>
    <property type="match status" value="1"/>
</dbReference>
<evidence type="ECO:0000313" key="1">
    <source>
        <dbReference type="EMBL" id="KJV89765.1"/>
    </source>
</evidence>
<name>A0A0F3QB07_RICBE</name>
<comment type="caution">
    <text evidence="1">The sequence shown here is derived from an EMBL/GenBank/DDBJ whole genome shotgun (WGS) entry which is preliminary data.</text>
</comment>
<dbReference type="Gene3D" id="3.80.10.10">
    <property type="entry name" value="Ribonuclease Inhibitor"/>
    <property type="match status" value="1"/>
</dbReference>
<dbReference type="PATRIC" id="fig|1359193.3.peg.726"/>
<evidence type="ECO:0000313" key="2">
    <source>
        <dbReference type="Proteomes" id="UP000033661"/>
    </source>
</evidence>
<keyword evidence="2" id="KW-1185">Reference proteome</keyword>
<accession>A0A0F3QB07</accession>
<dbReference type="Proteomes" id="UP000033661">
    <property type="component" value="Unassembled WGS sequence"/>
</dbReference>
<proteinExistence type="predicted"/>
<evidence type="ECO:0008006" key="3">
    <source>
        <dbReference type="Google" id="ProtNLM"/>
    </source>
</evidence>
<reference evidence="1 2" key="1">
    <citation type="submission" date="2015-02" db="EMBL/GenBank/DDBJ databases">
        <title>Genome Sequencing of Rickettsiales.</title>
        <authorList>
            <person name="Daugherty S.C."/>
            <person name="Su Q."/>
            <person name="Abolude K."/>
            <person name="Beier-Sexton M."/>
            <person name="Carlyon J.A."/>
            <person name="Carter R."/>
            <person name="Day N.P."/>
            <person name="Dumler S.J."/>
            <person name="Dyachenko V."/>
            <person name="Godinez A."/>
            <person name="Kurtti T.J."/>
            <person name="Lichay M."/>
            <person name="Mullins K.E."/>
            <person name="Ott S."/>
            <person name="Pappas-Brown V."/>
            <person name="Paris D.H."/>
            <person name="Patel P."/>
            <person name="Richards A.L."/>
            <person name="Sadzewicz L."/>
            <person name="Sears K."/>
            <person name="Seidman D."/>
            <person name="Sengamalay N."/>
            <person name="Stenos J."/>
            <person name="Tallon L.J."/>
            <person name="Vincent G."/>
            <person name="Fraser C.M."/>
            <person name="Munderloh U."/>
            <person name="Dunning-Hotopp J.C."/>
        </authorList>
    </citation>
    <scope>NUCLEOTIDE SEQUENCE [LARGE SCALE GENOMIC DNA]</scope>
    <source>
        <strain evidence="1 2">RML An4</strain>
    </source>
</reference>